<dbReference type="RefSeq" id="WP_347437437.1">
    <property type="nucleotide sequence ID" value="NZ_CP089291.1"/>
</dbReference>
<evidence type="ECO:0000313" key="2">
    <source>
        <dbReference type="Proteomes" id="UP000830167"/>
    </source>
</evidence>
<protein>
    <submittedName>
        <fullName evidence="1">Uncharacterized protein</fullName>
    </submittedName>
</protein>
<name>A0ABY4CJP9_9BACL</name>
<dbReference type="Proteomes" id="UP000830167">
    <property type="component" value="Chromosome"/>
</dbReference>
<dbReference type="EMBL" id="CP089291">
    <property type="protein sequence ID" value="UOF90737.1"/>
    <property type="molecule type" value="Genomic_DNA"/>
</dbReference>
<evidence type="ECO:0000313" key="1">
    <source>
        <dbReference type="EMBL" id="UOF90737.1"/>
    </source>
</evidence>
<keyword evidence="2" id="KW-1185">Reference proteome</keyword>
<gene>
    <name evidence="1" type="ORF">LSG31_00195</name>
</gene>
<sequence length="101" mass="11357">MNLQGKRNKGLKTQKRSENCEIVSLAVTFNIRDPYQLELFELASSMVNFSGAAKRWLDSLRTRPTMLESPTIPLVPVTPETDSVMELTEGKGEFDSAEAFF</sequence>
<organism evidence="1 2">
    <name type="scientific">Fodinisporobacter ferrooxydans</name>
    <dbReference type="NCBI Taxonomy" id="2901836"/>
    <lineage>
        <taxon>Bacteria</taxon>
        <taxon>Bacillati</taxon>
        <taxon>Bacillota</taxon>
        <taxon>Bacilli</taxon>
        <taxon>Bacillales</taxon>
        <taxon>Alicyclobacillaceae</taxon>
        <taxon>Fodinisporobacter</taxon>
    </lineage>
</organism>
<accession>A0ABY4CJP9</accession>
<reference evidence="1" key="1">
    <citation type="submission" date="2021-12" db="EMBL/GenBank/DDBJ databases">
        <title>Alicyclobacillaceae gen. nov., sp. nov., isolated from chalcocite enrichment system.</title>
        <authorList>
            <person name="Jiang Z."/>
        </authorList>
    </citation>
    <scope>NUCLEOTIDE SEQUENCE</scope>
    <source>
        <strain evidence="1">MYW30-H2</strain>
    </source>
</reference>
<proteinExistence type="predicted"/>